<keyword evidence="3" id="KW-1185">Reference proteome</keyword>
<feature type="domain" description="SnoaL-like" evidence="1">
    <location>
        <begin position="8"/>
        <end position="103"/>
    </location>
</feature>
<reference evidence="2 3" key="1">
    <citation type="journal article" date="2013" name="Genome Announc.">
        <title>Draft Genome Sequence of the Moderately Halophilic Bacterium Marinobacter lipolyticus Strain SM19.</title>
        <authorList>
            <person name="Papke R.T."/>
            <person name="de la Haba R.R."/>
            <person name="Infante-Dominguez C."/>
            <person name="Perez D."/>
            <person name="Sanchez-Porro C."/>
            <person name="Lapierre P."/>
            <person name="Ventosa A."/>
        </authorList>
    </citation>
    <scope>NUCLEOTIDE SEQUENCE [LARGE SCALE GENOMIC DNA]</scope>
    <source>
        <strain evidence="2 3">SM19</strain>
    </source>
</reference>
<dbReference type="eggNOG" id="ENOG5033ZP0">
    <property type="taxonomic scope" value="Bacteria"/>
</dbReference>
<organism evidence="2 3">
    <name type="scientific">Marinobacter lipolyticus SM19</name>
    <dbReference type="NCBI Taxonomy" id="1318628"/>
    <lineage>
        <taxon>Bacteria</taxon>
        <taxon>Pseudomonadati</taxon>
        <taxon>Pseudomonadota</taxon>
        <taxon>Gammaproteobacteria</taxon>
        <taxon>Pseudomonadales</taxon>
        <taxon>Marinobacteraceae</taxon>
        <taxon>Marinobacter</taxon>
    </lineage>
</organism>
<protein>
    <recommendedName>
        <fullName evidence="1">SnoaL-like domain-containing protein</fullName>
    </recommendedName>
</protein>
<proteinExistence type="predicted"/>
<dbReference type="AlphaFoldDB" id="R8AY85"/>
<evidence type="ECO:0000259" key="1">
    <source>
        <dbReference type="Pfam" id="PF12680"/>
    </source>
</evidence>
<dbReference type="RefSeq" id="WP_012139022.1">
    <property type="nucleotide sequence ID" value="NZ_KE007327.1"/>
</dbReference>
<dbReference type="Gene3D" id="3.10.450.50">
    <property type="match status" value="1"/>
</dbReference>
<dbReference type="Pfam" id="PF12680">
    <property type="entry name" value="SnoaL_2"/>
    <property type="match status" value="1"/>
</dbReference>
<name>R8AY85_9GAMM</name>
<gene>
    <name evidence="2" type="ORF">MARLIPOL_14405</name>
</gene>
<dbReference type="Proteomes" id="UP000016540">
    <property type="component" value="Unassembled WGS sequence"/>
</dbReference>
<dbReference type="HOGENOM" id="CLU_167197_0_0_6"/>
<dbReference type="InterPro" id="IPR032710">
    <property type="entry name" value="NTF2-like_dom_sf"/>
</dbReference>
<accession>R8AY85</accession>
<dbReference type="STRING" id="1318628.MARLIPOL_14405"/>
<evidence type="ECO:0000313" key="3">
    <source>
        <dbReference type="Proteomes" id="UP000016540"/>
    </source>
</evidence>
<dbReference type="SUPFAM" id="SSF54427">
    <property type="entry name" value="NTF2-like"/>
    <property type="match status" value="1"/>
</dbReference>
<comment type="caution">
    <text evidence="2">The sequence shown here is derived from an EMBL/GenBank/DDBJ whole genome shotgun (WGS) entry which is preliminary data.</text>
</comment>
<sequence length="112" mass="12622">MTNIEKFERYLNSYSSKDVDSVSAMFSDDITIRDWKISVKGKVTAISETKKNFSNADTIKIEILNTYESQNTVAGELRITVDGSEVLYVVDVIRFDNQGLISSIKAYIGRPD</sequence>
<dbReference type="OrthoDB" id="459617at2"/>
<dbReference type="InterPro" id="IPR037401">
    <property type="entry name" value="SnoaL-like"/>
</dbReference>
<dbReference type="EMBL" id="ASAD01000017">
    <property type="protein sequence ID" value="EON91222.1"/>
    <property type="molecule type" value="Genomic_DNA"/>
</dbReference>
<evidence type="ECO:0000313" key="2">
    <source>
        <dbReference type="EMBL" id="EON91222.1"/>
    </source>
</evidence>